<dbReference type="GO" id="GO:0050567">
    <property type="term" value="F:glutaminyl-tRNA synthase (glutamine-hydrolyzing) activity"/>
    <property type="evidence" value="ECO:0007669"/>
    <property type="project" value="UniProtKB-UniRule"/>
</dbReference>
<dbReference type="InterPro" id="IPR003837">
    <property type="entry name" value="GatC"/>
</dbReference>
<keyword evidence="1" id="KW-0648">Protein biosynthesis</keyword>
<dbReference type="HAMAP" id="MF_00122">
    <property type="entry name" value="GatC"/>
    <property type="match status" value="1"/>
</dbReference>
<protein>
    <recommendedName>
        <fullName evidence="1">Aspartyl/glutamyl-tRNA(Asn/Gln) amidotransferase subunit C</fullName>
        <shortName evidence="1">Asp/Glu-ADT subunit C</shortName>
        <ecNumber evidence="1">6.3.5.-</ecNumber>
    </recommendedName>
</protein>
<evidence type="ECO:0000313" key="3">
    <source>
        <dbReference type="Proteomes" id="UP000178510"/>
    </source>
</evidence>
<dbReference type="SUPFAM" id="SSF141000">
    <property type="entry name" value="Glu-tRNAGln amidotransferase C subunit"/>
    <property type="match status" value="1"/>
</dbReference>
<dbReference type="GO" id="GO:0050566">
    <property type="term" value="F:asparaginyl-tRNA synthase (glutamine-hydrolyzing) activity"/>
    <property type="evidence" value="ECO:0007669"/>
    <property type="project" value="RHEA"/>
</dbReference>
<proteinExistence type="inferred from homology"/>
<keyword evidence="1" id="KW-0067">ATP-binding</keyword>
<name>A0A1G2KU50_9BACT</name>
<dbReference type="STRING" id="1802274.A3J58_02285"/>
<sequence>MMAISRAEVKRIAALARIALTEQEEAAYEKELSSVLEFVAELAKVDTADVAAMTGGTDLINVMRADTAREADTHDSASLIDQMPKRRNGLLEVPSVFE</sequence>
<dbReference type="Pfam" id="PF02686">
    <property type="entry name" value="GatC"/>
    <property type="match status" value="1"/>
</dbReference>
<accession>A0A1G2KU50</accession>
<dbReference type="Proteomes" id="UP000178510">
    <property type="component" value="Unassembled WGS sequence"/>
</dbReference>
<comment type="catalytic activity">
    <reaction evidence="1">
        <text>L-aspartyl-tRNA(Asn) + L-glutamine + ATP + H2O = L-asparaginyl-tRNA(Asn) + L-glutamate + ADP + phosphate + 2 H(+)</text>
        <dbReference type="Rhea" id="RHEA:14513"/>
        <dbReference type="Rhea" id="RHEA-COMP:9674"/>
        <dbReference type="Rhea" id="RHEA-COMP:9677"/>
        <dbReference type="ChEBI" id="CHEBI:15377"/>
        <dbReference type="ChEBI" id="CHEBI:15378"/>
        <dbReference type="ChEBI" id="CHEBI:29985"/>
        <dbReference type="ChEBI" id="CHEBI:30616"/>
        <dbReference type="ChEBI" id="CHEBI:43474"/>
        <dbReference type="ChEBI" id="CHEBI:58359"/>
        <dbReference type="ChEBI" id="CHEBI:78515"/>
        <dbReference type="ChEBI" id="CHEBI:78516"/>
        <dbReference type="ChEBI" id="CHEBI:456216"/>
    </reaction>
</comment>
<comment type="catalytic activity">
    <reaction evidence="1">
        <text>L-glutamyl-tRNA(Gln) + L-glutamine + ATP + H2O = L-glutaminyl-tRNA(Gln) + L-glutamate + ADP + phosphate + H(+)</text>
        <dbReference type="Rhea" id="RHEA:17521"/>
        <dbReference type="Rhea" id="RHEA-COMP:9681"/>
        <dbReference type="Rhea" id="RHEA-COMP:9684"/>
        <dbReference type="ChEBI" id="CHEBI:15377"/>
        <dbReference type="ChEBI" id="CHEBI:15378"/>
        <dbReference type="ChEBI" id="CHEBI:29985"/>
        <dbReference type="ChEBI" id="CHEBI:30616"/>
        <dbReference type="ChEBI" id="CHEBI:43474"/>
        <dbReference type="ChEBI" id="CHEBI:58359"/>
        <dbReference type="ChEBI" id="CHEBI:78520"/>
        <dbReference type="ChEBI" id="CHEBI:78521"/>
        <dbReference type="ChEBI" id="CHEBI:456216"/>
    </reaction>
</comment>
<reference evidence="2 3" key="1">
    <citation type="journal article" date="2016" name="Nat. Commun.">
        <title>Thousands of microbial genomes shed light on interconnected biogeochemical processes in an aquifer system.</title>
        <authorList>
            <person name="Anantharaman K."/>
            <person name="Brown C.T."/>
            <person name="Hug L.A."/>
            <person name="Sharon I."/>
            <person name="Castelle C.J."/>
            <person name="Probst A.J."/>
            <person name="Thomas B.C."/>
            <person name="Singh A."/>
            <person name="Wilkins M.J."/>
            <person name="Karaoz U."/>
            <person name="Brodie E.L."/>
            <person name="Williams K.H."/>
            <person name="Hubbard S.S."/>
            <person name="Banfield J.F."/>
        </authorList>
    </citation>
    <scope>NUCLEOTIDE SEQUENCE [LARGE SCALE GENOMIC DNA]</scope>
</reference>
<dbReference type="EC" id="6.3.5.-" evidence="1"/>
<keyword evidence="1" id="KW-0436">Ligase</keyword>
<comment type="similarity">
    <text evidence="1">Belongs to the GatC family.</text>
</comment>
<dbReference type="InterPro" id="IPR036113">
    <property type="entry name" value="Asp/Glu-ADT_sf_sub_c"/>
</dbReference>
<organism evidence="2 3">
    <name type="scientific">Candidatus Sungbacteria bacterium RIFCSPHIGHO2_02_FULL_52_23</name>
    <dbReference type="NCBI Taxonomy" id="1802274"/>
    <lineage>
        <taxon>Bacteria</taxon>
        <taxon>Candidatus Sungiibacteriota</taxon>
    </lineage>
</organism>
<keyword evidence="1" id="KW-0547">Nucleotide-binding</keyword>
<dbReference type="GO" id="GO:0005524">
    <property type="term" value="F:ATP binding"/>
    <property type="evidence" value="ECO:0007669"/>
    <property type="project" value="UniProtKB-KW"/>
</dbReference>
<dbReference type="EMBL" id="MHQM01000036">
    <property type="protein sequence ID" value="OHA02883.1"/>
    <property type="molecule type" value="Genomic_DNA"/>
</dbReference>
<dbReference type="AlphaFoldDB" id="A0A1G2KU50"/>
<gene>
    <name evidence="1" type="primary">gatC</name>
    <name evidence="2" type="ORF">A3J58_02285</name>
</gene>
<dbReference type="GO" id="GO:0006412">
    <property type="term" value="P:translation"/>
    <property type="evidence" value="ECO:0007669"/>
    <property type="project" value="UniProtKB-UniRule"/>
</dbReference>
<dbReference type="NCBIfam" id="TIGR00135">
    <property type="entry name" value="gatC"/>
    <property type="match status" value="1"/>
</dbReference>
<comment type="caution">
    <text evidence="2">The sequence shown here is derived from an EMBL/GenBank/DDBJ whole genome shotgun (WGS) entry which is preliminary data.</text>
</comment>
<dbReference type="Gene3D" id="1.10.20.60">
    <property type="entry name" value="Glu-tRNAGln amidotransferase C subunit, N-terminal domain"/>
    <property type="match status" value="1"/>
</dbReference>
<dbReference type="GO" id="GO:0006450">
    <property type="term" value="P:regulation of translational fidelity"/>
    <property type="evidence" value="ECO:0007669"/>
    <property type="project" value="InterPro"/>
</dbReference>
<comment type="function">
    <text evidence="1">Allows the formation of correctly charged Asn-tRNA(Asn) or Gln-tRNA(Gln) through the transamidation of misacylated Asp-tRNA(Asn) or Glu-tRNA(Gln) in organisms which lack either or both of asparaginyl-tRNA or glutaminyl-tRNA synthetases. The reaction takes place in the presence of glutamine and ATP through an activated phospho-Asp-tRNA(Asn) or phospho-Glu-tRNA(Gln).</text>
</comment>
<evidence type="ECO:0000313" key="2">
    <source>
        <dbReference type="EMBL" id="OHA02883.1"/>
    </source>
</evidence>
<evidence type="ECO:0000256" key="1">
    <source>
        <dbReference type="HAMAP-Rule" id="MF_00122"/>
    </source>
</evidence>
<comment type="subunit">
    <text evidence="1">Heterotrimer of A, B and C subunits.</text>
</comment>